<gene>
    <name evidence="7" type="ORF">SAMN02745775_1254</name>
</gene>
<evidence type="ECO:0000256" key="4">
    <source>
        <dbReference type="ARBA" id="ARBA00022692"/>
    </source>
</evidence>
<dbReference type="Proteomes" id="UP000199473">
    <property type="component" value="Unassembled WGS sequence"/>
</dbReference>
<dbReference type="AlphaFoldDB" id="A0A1I4FAG9"/>
<accession>A0A1I4FAG9</accession>
<evidence type="ECO:0000256" key="5">
    <source>
        <dbReference type="ARBA" id="ARBA00022989"/>
    </source>
</evidence>
<evidence type="ECO:0000313" key="8">
    <source>
        <dbReference type="Proteomes" id="UP000199473"/>
    </source>
</evidence>
<dbReference type="CDD" id="cd01127">
    <property type="entry name" value="TrwB_TraG_TraD_VirD4"/>
    <property type="match status" value="2"/>
</dbReference>
<dbReference type="PANTHER" id="PTHR37937">
    <property type="entry name" value="CONJUGATIVE TRANSFER: DNA TRANSPORT"/>
    <property type="match status" value="1"/>
</dbReference>
<organism evidence="7 8">
    <name type="scientific">Falsiroseomonas stagni DSM 19981</name>
    <dbReference type="NCBI Taxonomy" id="1123062"/>
    <lineage>
        <taxon>Bacteria</taxon>
        <taxon>Pseudomonadati</taxon>
        <taxon>Pseudomonadota</taxon>
        <taxon>Alphaproteobacteria</taxon>
        <taxon>Acetobacterales</taxon>
        <taxon>Roseomonadaceae</taxon>
        <taxon>Falsiroseomonas</taxon>
    </lineage>
</organism>
<dbReference type="EMBL" id="FOSQ01000025">
    <property type="protein sequence ID" value="SFL13806.1"/>
    <property type="molecule type" value="Genomic_DNA"/>
</dbReference>
<keyword evidence="4" id="KW-0812">Transmembrane</keyword>
<dbReference type="InterPro" id="IPR027417">
    <property type="entry name" value="P-loop_NTPase"/>
</dbReference>
<evidence type="ECO:0000313" key="7">
    <source>
        <dbReference type="EMBL" id="SFL13806.1"/>
    </source>
</evidence>
<sequence>MRFRKSPPASHDGPLLGWLRPHGAERQIGFRAALSGGPSAEPVYGDATDHHLVFGPTGSGKTRSIVIPGILDHCGPMVILDVKGELFRATQRHAARSGRRVLLIDPFRLLPEHQPVGLDLLQPIAESEDPAAAARSVAESFSPTDPGRDMFWSNSGNSLLAAALHDAAARRGRPGDGPRNFSEAMDLLTGDDVVYAIARMLDTDPAMPAEAHRGFATFLQMPEITRGGVLASAQAPLRLLSGLGLRQALSGADIDLTSLTTGDNIAVYLAWPQMALKSHGPALRLFLSLFLDAIFRRKGPPSSTTLVMVDEAGTIGPVPQIETAFTLARGYGCRVTAIFQSIHQMEACYGTAGRTVFDNAGTISVLPPSNARSAQDIAGLLGLPAECLTGLGHDEALAACRGHAARIVRRLDYLSDARYAGKFDDPRATPGRRR</sequence>
<comment type="similarity">
    <text evidence="2">Belongs to the VirD4/TraG family.</text>
</comment>
<keyword evidence="6" id="KW-0472">Membrane</keyword>
<dbReference type="GO" id="GO:0005886">
    <property type="term" value="C:plasma membrane"/>
    <property type="evidence" value="ECO:0007669"/>
    <property type="project" value="UniProtKB-SubCell"/>
</dbReference>
<keyword evidence="8" id="KW-1185">Reference proteome</keyword>
<evidence type="ECO:0000256" key="2">
    <source>
        <dbReference type="ARBA" id="ARBA00008806"/>
    </source>
</evidence>
<dbReference type="PANTHER" id="PTHR37937:SF1">
    <property type="entry name" value="CONJUGATIVE TRANSFER: DNA TRANSPORT"/>
    <property type="match status" value="1"/>
</dbReference>
<reference evidence="7 8" key="1">
    <citation type="submission" date="2016-10" db="EMBL/GenBank/DDBJ databases">
        <authorList>
            <person name="de Groot N.N."/>
        </authorList>
    </citation>
    <scope>NUCLEOTIDE SEQUENCE [LARGE SCALE GENOMIC DNA]</scope>
    <source>
        <strain evidence="7 8">DSM 19981</strain>
    </source>
</reference>
<dbReference type="STRING" id="1123062.SAMN02745775_1254"/>
<comment type="subcellular location">
    <subcellularLocation>
        <location evidence="1">Cell membrane</location>
        <topology evidence="1">Multi-pass membrane protein</topology>
    </subcellularLocation>
</comment>
<dbReference type="Pfam" id="PF02534">
    <property type="entry name" value="T4SS-DNA_transf"/>
    <property type="match status" value="1"/>
</dbReference>
<evidence type="ECO:0000256" key="1">
    <source>
        <dbReference type="ARBA" id="ARBA00004651"/>
    </source>
</evidence>
<dbReference type="SUPFAM" id="SSF52540">
    <property type="entry name" value="P-loop containing nucleoside triphosphate hydrolases"/>
    <property type="match status" value="1"/>
</dbReference>
<dbReference type="InterPro" id="IPR051539">
    <property type="entry name" value="T4SS-coupling_protein"/>
</dbReference>
<dbReference type="InterPro" id="IPR003688">
    <property type="entry name" value="TraG/VirD4"/>
</dbReference>
<keyword evidence="5" id="KW-1133">Transmembrane helix</keyword>
<evidence type="ECO:0000256" key="6">
    <source>
        <dbReference type="ARBA" id="ARBA00023136"/>
    </source>
</evidence>
<protein>
    <submittedName>
        <fullName evidence="7">Type IV secretory system Conjugative DNA transfer</fullName>
    </submittedName>
</protein>
<dbReference type="Gene3D" id="3.40.50.300">
    <property type="entry name" value="P-loop containing nucleotide triphosphate hydrolases"/>
    <property type="match status" value="1"/>
</dbReference>
<name>A0A1I4FAG9_9PROT</name>
<proteinExistence type="inferred from homology"/>
<keyword evidence="3" id="KW-1003">Cell membrane</keyword>
<evidence type="ECO:0000256" key="3">
    <source>
        <dbReference type="ARBA" id="ARBA00022475"/>
    </source>
</evidence>